<protein>
    <submittedName>
        <fullName evidence="6">5-oxoprolinase subunit PxpB</fullName>
        <ecNumber evidence="6">3.5.2.9</ecNumber>
    </submittedName>
</protein>
<keyword evidence="2 6" id="KW-0378">Hydrolase</keyword>
<organism evidence="6 7">
    <name type="scientific">Haloflavibacter putidus</name>
    <dbReference type="NCBI Taxonomy" id="2576776"/>
    <lineage>
        <taxon>Bacteria</taxon>
        <taxon>Pseudomonadati</taxon>
        <taxon>Bacteroidota</taxon>
        <taxon>Flavobacteriia</taxon>
        <taxon>Flavobacteriales</taxon>
        <taxon>Flavobacteriaceae</taxon>
        <taxon>Haloflavibacter</taxon>
    </lineage>
</organism>
<dbReference type="InterPro" id="IPR003833">
    <property type="entry name" value="CT_C_D"/>
</dbReference>
<evidence type="ECO:0000256" key="4">
    <source>
        <dbReference type="SAM" id="Phobius"/>
    </source>
</evidence>
<dbReference type="Proteomes" id="UP000317169">
    <property type="component" value="Unassembled WGS sequence"/>
</dbReference>
<dbReference type="SUPFAM" id="SSF160467">
    <property type="entry name" value="PH0987 N-terminal domain-like"/>
    <property type="match status" value="1"/>
</dbReference>
<dbReference type="AlphaFoldDB" id="A0A507ZWJ0"/>
<evidence type="ECO:0000313" key="7">
    <source>
        <dbReference type="Proteomes" id="UP000317169"/>
    </source>
</evidence>
<feature type="transmembrane region" description="Helical" evidence="4">
    <location>
        <begin position="127"/>
        <end position="147"/>
    </location>
</feature>
<dbReference type="PANTHER" id="PTHR34698:SF2">
    <property type="entry name" value="5-OXOPROLINASE SUBUNIT B"/>
    <property type="match status" value="1"/>
</dbReference>
<dbReference type="GO" id="GO:0005524">
    <property type="term" value="F:ATP binding"/>
    <property type="evidence" value="ECO:0007669"/>
    <property type="project" value="UniProtKB-KW"/>
</dbReference>
<proteinExistence type="predicted"/>
<keyword evidence="4" id="KW-1133">Transmembrane helix</keyword>
<feature type="domain" description="Carboxyltransferase" evidence="5">
    <location>
        <begin position="6"/>
        <end position="207"/>
    </location>
</feature>
<dbReference type="OrthoDB" id="9778567at2"/>
<dbReference type="Gene3D" id="2.40.100.10">
    <property type="entry name" value="Cyclophilin-like"/>
    <property type="match status" value="1"/>
</dbReference>
<dbReference type="InterPro" id="IPR010016">
    <property type="entry name" value="PxpB"/>
</dbReference>
<dbReference type="EMBL" id="VIAR01000005">
    <property type="protein sequence ID" value="TQD39125.1"/>
    <property type="molecule type" value="Genomic_DNA"/>
</dbReference>
<evidence type="ECO:0000259" key="5">
    <source>
        <dbReference type="SMART" id="SM00796"/>
    </source>
</evidence>
<gene>
    <name evidence="6" type="primary">pxpB</name>
    <name evidence="6" type="ORF">FKR84_06955</name>
</gene>
<comment type="caution">
    <text evidence="6">The sequence shown here is derived from an EMBL/GenBank/DDBJ whole genome shotgun (WGS) entry which is preliminary data.</text>
</comment>
<dbReference type="EC" id="3.5.2.9" evidence="6"/>
<accession>A0A507ZWJ0</accession>
<dbReference type="SMART" id="SM00796">
    <property type="entry name" value="AHS1"/>
    <property type="match status" value="1"/>
</dbReference>
<reference evidence="6 7" key="1">
    <citation type="submission" date="2019-06" db="EMBL/GenBank/DDBJ databases">
        <title>Flavibacter putida gen. nov., sp. nov., a novel marine bacterium of the family Flavobacteriaceae isolated from coastal seawater.</title>
        <authorList>
            <person name="Feng X."/>
        </authorList>
    </citation>
    <scope>NUCLEOTIDE SEQUENCE [LARGE SCALE GENOMIC DNA]</scope>
    <source>
        <strain evidence="6 7">PLHSN227</strain>
    </source>
</reference>
<evidence type="ECO:0000313" key="6">
    <source>
        <dbReference type="EMBL" id="TQD39125.1"/>
    </source>
</evidence>
<evidence type="ECO:0000256" key="3">
    <source>
        <dbReference type="ARBA" id="ARBA00022840"/>
    </source>
</evidence>
<name>A0A507ZWJ0_9FLAO</name>
<dbReference type="Gene3D" id="3.30.1360.40">
    <property type="match status" value="1"/>
</dbReference>
<dbReference type="InterPro" id="IPR029000">
    <property type="entry name" value="Cyclophilin-like_dom_sf"/>
</dbReference>
<dbReference type="GO" id="GO:0017168">
    <property type="term" value="F:5-oxoprolinase (ATP-hydrolyzing) activity"/>
    <property type="evidence" value="ECO:0007669"/>
    <property type="project" value="UniProtKB-EC"/>
</dbReference>
<keyword evidence="4" id="KW-0812">Transmembrane</keyword>
<keyword evidence="3" id="KW-0067">ATP-binding</keyword>
<dbReference type="Pfam" id="PF02682">
    <property type="entry name" value="CT_C_D"/>
    <property type="match status" value="1"/>
</dbReference>
<keyword evidence="1" id="KW-0547">Nucleotide-binding</keyword>
<keyword evidence="4" id="KW-0472">Membrane</keyword>
<keyword evidence="7" id="KW-1185">Reference proteome</keyword>
<sequence>MKLDNLKFEALGQQAILISWPEEISKNTLAEILSVKNLIYKNQPKVKVEVINTFNSLLVNYLYSIENIYGELKVLKNLLSETKIENKINSKKFIIPVCYDKKFALDLEEINRQKNIATDKIIELHTAPIYTLYFIGFLPGFLYLGGLDKSLEIPRKKTPRLEVEKGAVGIGGKQTGMYPQKSAGGWQIIGNSPIRLFDANKENPAPFSAGDEIKFKAISVEEHETIQQKIKENKFKLERVNQWA</sequence>
<dbReference type="PANTHER" id="PTHR34698">
    <property type="entry name" value="5-OXOPROLINASE SUBUNIT B"/>
    <property type="match status" value="1"/>
</dbReference>
<evidence type="ECO:0000256" key="1">
    <source>
        <dbReference type="ARBA" id="ARBA00022741"/>
    </source>
</evidence>
<dbReference type="SUPFAM" id="SSF50891">
    <property type="entry name" value="Cyclophilin-like"/>
    <property type="match status" value="1"/>
</dbReference>
<evidence type="ECO:0000256" key="2">
    <source>
        <dbReference type="ARBA" id="ARBA00022801"/>
    </source>
</evidence>
<dbReference type="RefSeq" id="WP_141421574.1">
    <property type="nucleotide sequence ID" value="NZ_VIAR01000005.1"/>
</dbReference>
<dbReference type="NCBIfam" id="TIGR00370">
    <property type="entry name" value="5-oxoprolinase subunit PxpB"/>
    <property type="match status" value="1"/>
</dbReference>